<dbReference type="PANTHER" id="PTHR33540">
    <property type="entry name" value="TRNA THREONYLCARBAMOYLADENOSINE BIOSYNTHESIS PROTEIN TSAE"/>
    <property type="match status" value="1"/>
</dbReference>
<evidence type="ECO:0000313" key="11">
    <source>
        <dbReference type="EMBL" id="MFC0605633.1"/>
    </source>
</evidence>
<keyword evidence="9" id="KW-0460">Magnesium</keyword>
<evidence type="ECO:0000256" key="10">
    <source>
        <dbReference type="ARBA" id="ARBA00032441"/>
    </source>
</evidence>
<sequence length="153" mass="17638">MKTIELTYHLKDIDAIAASVLEHFESKTILFNGDMGSGKTTFINALLRAMHSEDVATSPTFSIVNEYNIPGDKVYHFDFYRIESIDEAYNFGIEDYLESNNWLFIEWPDRIDELIDEAQSLDITKISDDIRSLKLTIESKLLTENKAMTEPKF</sequence>
<dbReference type="Proteomes" id="UP001589832">
    <property type="component" value="Unassembled WGS sequence"/>
</dbReference>
<keyword evidence="6" id="KW-0479">Metal-binding</keyword>
<proteinExistence type="inferred from homology"/>
<dbReference type="NCBIfam" id="TIGR00150">
    <property type="entry name" value="T6A_YjeE"/>
    <property type="match status" value="1"/>
</dbReference>
<keyword evidence="8" id="KW-0067">ATP-binding</keyword>
<dbReference type="RefSeq" id="WP_386064909.1">
    <property type="nucleotide sequence ID" value="NZ_JBHLTQ010000007.1"/>
</dbReference>
<comment type="caution">
    <text evidence="11">The sequence shown here is derived from an EMBL/GenBank/DDBJ whole genome shotgun (WGS) entry which is preliminary data.</text>
</comment>
<dbReference type="SUPFAM" id="SSF52540">
    <property type="entry name" value="P-loop containing nucleoside triphosphate hydrolases"/>
    <property type="match status" value="1"/>
</dbReference>
<evidence type="ECO:0000256" key="3">
    <source>
        <dbReference type="ARBA" id="ARBA00019010"/>
    </source>
</evidence>
<name>A0ABV6QBF8_9FLAO</name>
<comment type="subcellular location">
    <subcellularLocation>
        <location evidence="1">Cytoplasm</location>
    </subcellularLocation>
</comment>
<evidence type="ECO:0000256" key="8">
    <source>
        <dbReference type="ARBA" id="ARBA00022840"/>
    </source>
</evidence>
<reference evidence="11 12" key="1">
    <citation type="submission" date="2024-09" db="EMBL/GenBank/DDBJ databases">
        <authorList>
            <person name="Sun Q."/>
            <person name="Mori K."/>
        </authorList>
    </citation>
    <scope>NUCLEOTIDE SEQUENCE [LARGE SCALE GENOMIC DNA]</scope>
    <source>
        <strain evidence="11 12">NCAIM B.02481</strain>
    </source>
</reference>
<evidence type="ECO:0000256" key="6">
    <source>
        <dbReference type="ARBA" id="ARBA00022723"/>
    </source>
</evidence>
<gene>
    <name evidence="11" type="primary">tsaE</name>
    <name evidence="11" type="ORF">ACFFGA_13775</name>
</gene>
<dbReference type="PANTHER" id="PTHR33540:SF2">
    <property type="entry name" value="TRNA THREONYLCARBAMOYLADENOSINE BIOSYNTHESIS PROTEIN TSAE"/>
    <property type="match status" value="1"/>
</dbReference>
<evidence type="ECO:0000256" key="2">
    <source>
        <dbReference type="ARBA" id="ARBA00007599"/>
    </source>
</evidence>
<keyword evidence="4" id="KW-0963">Cytoplasm</keyword>
<evidence type="ECO:0000256" key="4">
    <source>
        <dbReference type="ARBA" id="ARBA00022490"/>
    </source>
</evidence>
<protein>
    <recommendedName>
        <fullName evidence="3">tRNA threonylcarbamoyladenosine biosynthesis protein TsaE</fullName>
    </recommendedName>
    <alternativeName>
        <fullName evidence="10">t(6)A37 threonylcarbamoyladenosine biosynthesis protein TsaE</fullName>
    </alternativeName>
</protein>
<comment type="similarity">
    <text evidence="2">Belongs to the TsaE family.</text>
</comment>
<keyword evidence="12" id="KW-1185">Reference proteome</keyword>
<dbReference type="Gene3D" id="3.40.50.300">
    <property type="entry name" value="P-loop containing nucleotide triphosphate hydrolases"/>
    <property type="match status" value="1"/>
</dbReference>
<evidence type="ECO:0000256" key="5">
    <source>
        <dbReference type="ARBA" id="ARBA00022694"/>
    </source>
</evidence>
<evidence type="ECO:0000256" key="9">
    <source>
        <dbReference type="ARBA" id="ARBA00022842"/>
    </source>
</evidence>
<dbReference type="InterPro" id="IPR003442">
    <property type="entry name" value="T6A_TsaE"/>
</dbReference>
<dbReference type="Pfam" id="PF02367">
    <property type="entry name" value="TsaE"/>
    <property type="match status" value="1"/>
</dbReference>
<accession>A0ABV6QBF8</accession>
<dbReference type="InterPro" id="IPR027417">
    <property type="entry name" value="P-loop_NTPase"/>
</dbReference>
<evidence type="ECO:0000256" key="7">
    <source>
        <dbReference type="ARBA" id="ARBA00022741"/>
    </source>
</evidence>
<dbReference type="EMBL" id="JBHLTQ010000007">
    <property type="protein sequence ID" value="MFC0605633.1"/>
    <property type="molecule type" value="Genomic_DNA"/>
</dbReference>
<organism evidence="11 12">
    <name type="scientific">Winogradskyella pulchriflava</name>
    <dbReference type="NCBI Taxonomy" id="1110688"/>
    <lineage>
        <taxon>Bacteria</taxon>
        <taxon>Pseudomonadati</taxon>
        <taxon>Bacteroidota</taxon>
        <taxon>Flavobacteriia</taxon>
        <taxon>Flavobacteriales</taxon>
        <taxon>Flavobacteriaceae</taxon>
        <taxon>Winogradskyella</taxon>
    </lineage>
</organism>
<evidence type="ECO:0000313" key="12">
    <source>
        <dbReference type="Proteomes" id="UP001589832"/>
    </source>
</evidence>
<evidence type="ECO:0000256" key="1">
    <source>
        <dbReference type="ARBA" id="ARBA00004496"/>
    </source>
</evidence>
<keyword evidence="5" id="KW-0819">tRNA processing</keyword>
<keyword evidence="7" id="KW-0547">Nucleotide-binding</keyword>